<dbReference type="EMBL" id="BMAV01013807">
    <property type="protein sequence ID" value="GFY61783.1"/>
    <property type="molecule type" value="Genomic_DNA"/>
</dbReference>
<protein>
    <submittedName>
        <fullName evidence="1">Uncharacterized protein</fullName>
    </submittedName>
</protein>
<evidence type="ECO:0000313" key="1">
    <source>
        <dbReference type="EMBL" id="GFY61783.1"/>
    </source>
</evidence>
<gene>
    <name evidence="1" type="ORF">TNIN_158641</name>
</gene>
<name>A0A8X6Y045_9ARAC</name>
<keyword evidence="2" id="KW-1185">Reference proteome</keyword>
<sequence>MSVIPKPVLSVVINHFVIWKNNFGPTHLLANYHYDRCHANKTQIRLMSRDSIFCHLENNFVPTHLFANLPLRPIPCQLNPNPSCQSRLNALSSENNFVPTHLFANLPLRPIPCQ</sequence>
<comment type="caution">
    <text evidence="1">The sequence shown here is derived from an EMBL/GenBank/DDBJ whole genome shotgun (WGS) entry which is preliminary data.</text>
</comment>
<dbReference type="Proteomes" id="UP000886998">
    <property type="component" value="Unassembled WGS sequence"/>
</dbReference>
<proteinExistence type="predicted"/>
<reference evidence="1" key="1">
    <citation type="submission" date="2020-08" db="EMBL/GenBank/DDBJ databases">
        <title>Multicomponent nature underlies the extraordinary mechanical properties of spider dragline silk.</title>
        <authorList>
            <person name="Kono N."/>
            <person name="Nakamura H."/>
            <person name="Mori M."/>
            <person name="Yoshida Y."/>
            <person name="Ohtoshi R."/>
            <person name="Malay A.D."/>
            <person name="Moran D.A.P."/>
            <person name="Tomita M."/>
            <person name="Numata K."/>
            <person name="Arakawa K."/>
        </authorList>
    </citation>
    <scope>NUCLEOTIDE SEQUENCE</scope>
</reference>
<dbReference type="AlphaFoldDB" id="A0A8X6Y045"/>
<organism evidence="1 2">
    <name type="scientific">Trichonephila inaurata madagascariensis</name>
    <dbReference type="NCBI Taxonomy" id="2747483"/>
    <lineage>
        <taxon>Eukaryota</taxon>
        <taxon>Metazoa</taxon>
        <taxon>Ecdysozoa</taxon>
        <taxon>Arthropoda</taxon>
        <taxon>Chelicerata</taxon>
        <taxon>Arachnida</taxon>
        <taxon>Araneae</taxon>
        <taxon>Araneomorphae</taxon>
        <taxon>Entelegynae</taxon>
        <taxon>Araneoidea</taxon>
        <taxon>Nephilidae</taxon>
        <taxon>Trichonephila</taxon>
        <taxon>Trichonephila inaurata</taxon>
    </lineage>
</organism>
<accession>A0A8X6Y045</accession>
<evidence type="ECO:0000313" key="2">
    <source>
        <dbReference type="Proteomes" id="UP000886998"/>
    </source>
</evidence>